<name>A0A6J5Q8L0_9CAUD</name>
<reference evidence="1" key="1">
    <citation type="submission" date="2020-05" db="EMBL/GenBank/DDBJ databases">
        <authorList>
            <person name="Chiriac C."/>
            <person name="Salcher M."/>
            <person name="Ghai R."/>
            <person name="Kavagutti S V."/>
        </authorList>
    </citation>
    <scope>NUCLEOTIDE SEQUENCE</scope>
</reference>
<evidence type="ECO:0000313" key="1">
    <source>
        <dbReference type="EMBL" id="CAB4177871.1"/>
    </source>
</evidence>
<accession>A0A6J5Q8L0</accession>
<protein>
    <submittedName>
        <fullName evidence="1">Uncharacterized protein</fullName>
    </submittedName>
</protein>
<proteinExistence type="predicted"/>
<gene>
    <name evidence="1" type="ORF">UFOVP1009_8</name>
</gene>
<dbReference type="EMBL" id="LR796957">
    <property type="protein sequence ID" value="CAB4177871.1"/>
    <property type="molecule type" value="Genomic_DNA"/>
</dbReference>
<organism evidence="1">
    <name type="scientific">uncultured Caudovirales phage</name>
    <dbReference type="NCBI Taxonomy" id="2100421"/>
    <lineage>
        <taxon>Viruses</taxon>
        <taxon>Duplodnaviria</taxon>
        <taxon>Heunggongvirae</taxon>
        <taxon>Uroviricota</taxon>
        <taxon>Caudoviricetes</taxon>
        <taxon>Peduoviridae</taxon>
        <taxon>Maltschvirus</taxon>
        <taxon>Maltschvirus maltsch</taxon>
    </lineage>
</organism>
<sequence length="129" mass="13982">MVLRKDIPDNGLSLSDTMSVSSVMRKPVDLELVLGDSRKKSQAESLAWDGLLSKLKDRESVCKRCGGSGEKYDGSPCGPCGTTGVIKVEADMRAIEMVLSPKFPKTSINVNADIDNMGIEDVINYIKES</sequence>
<dbReference type="Gene3D" id="6.20.20.10">
    <property type="match status" value="1"/>
</dbReference>